<name>A0ABW5N3V3_9FLAO</name>
<reference evidence="2" key="1">
    <citation type="journal article" date="2019" name="Int. J. Syst. Evol. Microbiol.">
        <title>The Global Catalogue of Microorganisms (GCM) 10K type strain sequencing project: providing services to taxonomists for standard genome sequencing and annotation.</title>
        <authorList>
            <consortium name="The Broad Institute Genomics Platform"/>
            <consortium name="The Broad Institute Genome Sequencing Center for Infectious Disease"/>
            <person name="Wu L."/>
            <person name="Ma J."/>
        </authorList>
    </citation>
    <scope>NUCLEOTIDE SEQUENCE [LARGE SCALE GENOMIC DNA]</scope>
    <source>
        <strain evidence="2">KCTC 42423</strain>
    </source>
</reference>
<dbReference type="RefSeq" id="WP_378255625.1">
    <property type="nucleotide sequence ID" value="NZ_JBHSJV010000001.1"/>
</dbReference>
<dbReference type="Proteomes" id="UP001597459">
    <property type="component" value="Unassembled WGS sequence"/>
</dbReference>
<evidence type="ECO:0000313" key="1">
    <source>
        <dbReference type="EMBL" id="MFD2590207.1"/>
    </source>
</evidence>
<keyword evidence="2" id="KW-1185">Reference proteome</keyword>
<proteinExistence type="predicted"/>
<comment type="caution">
    <text evidence="1">The sequence shown here is derived from an EMBL/GenBank/DDBJ whole genome shotgun (WGS) entry which is preliminary data.</text>
</comment>
<organism evidence="1 2">
    <name type="scientific">Aquimarina hainanensis</name>
    <dbReference type="NCBI Taxonomy" id="1578017"/>
    <lineage>
        <taxon>Bacteria</taxon>
        <taxon>Pseudomonadati</taxon>
        <taxon>Bacteroidota</taxon>
        <taxon>Flavobacteriia</taxon>
        <taxon>Flavobacteriales</taxon>
        <taxon>Flavobacteriaceae</taxon>
        <taxon>Aquimarina</taxon>
    </lineage>
</organism>
<gene>
    <name evidence="1" type="ORF">ACFSTE_05145</name>
</gene>
<dbReference type="EMBL" id="JBHULX010000003">
    <property type="protein sequence ID" value="MFD2590207.1"/>
    <property type="molecule type" value="Genomic_DNA"/>
</dbReference>
<protein>
    <submittedName>
        <fullName evidence="1">Uncharacterized protein</fullName>
    </submittedName>
</protein>
<sequence>MNNLNKTYHKGNFRSGEWSKHLRPYLKRVGNKRWRKTGKGLSEFEEIKNLRRRKTSKKEIVVRITNRFYGDIEFTRIRKYRTMRDAQNAMNRSSVIRAEIIKK</sequence>
<evidence type="ECO:0000313" key="2">
    <source>
        <dbReference type="Proteomes" id="UP001597459"/>
    </source>
</evidence>
<accession>A0ABW5N3V3</accession>